<feature type="region of interest" description="Disordered" evidence="1">
    <location>
        <begin position="191"/>
        <end position="242"/>
    </location>
</feature>
<dbReference type="PANTHER" id="PTHR33244">
    <property type="entry name" value="INTEGRASE CATALYTIC DOMAIN-CONTAINING PROTEIN-RELATED"/>
    <property type="match status" value="1"/>
</dbReference>
<evidence type="ECO:0000313" key="2">
    <source>
        <dbReference type="EMBL" id="KAK8376342.1"/>
    </source>
</evidence>
<evidence type="ECO:0008006" key="4">
    <source>
        <dbReference type="Google" id="ProtNLM"/>
    </source>
</evidence>
<sequence>MVSQFQGWETVEVYIALHLPAQSHKSPHQHSIDVFQDPNANVLPSHISWQRLWKRAMVSLCAMSNPTIDDDALDAETGFSVRSIVTLGAVESLATTATDSDLAMEELRRAAHEDPAYVELLQHIKQGFPSDRYALPNTLRPYWKLLRVQDPTTKRWDKVGTVMGIGKSRDYLVKMPSGRIWWRNRRFLRPSMSPSKDLPPTDATPPGAESPQPALPRRSARIKGRRDAQDTACYEREGGREM</sequence>
<comment type="caution">
    <text evidence="2">The sequence shown here is derived from an EMBL/GenBank/DDBJ whole genome shotgun (WGS) entry which is preliminary data.</text>
</comment>
<organism evidence="2 3">
    <name type="scientific">Scylla paramamosain</name>
    <name type="common">Mud crab</name>
    <dbReference type="NCBI Taxonomy" id="85552"/>
    <lineage>
        <taxon>Eukaryota</taxon>
        <taxon>Metazoa</taxon>
        <taxon>Ecdysozoa</taxon>
        <taxon>Arthropoda</taxon>
        <taxon>Crustacea</taxon>
        <taxon>Multicrustacea</taxon>
        <taxon>Malacostraca</taxon>
        <taxon>Eumalacostraca</taxon>
        <taxon>Eucarida</taxon>
        <taxon>Decapoda</taxon>
        <taxon>Pleocyemata</taxon>
        <taxon>Brachyura</taxon>
        <taxon>Eubrachyura</taxon>
        <taxon>Portunoidea</taxon>
        <taxon>Portunidae</taxon>
        <taxon>Portuninae</taxon>
        <taxon>Scylla</taxon>
    </lineage>
</organism>
<feature type="compositionally biased region" description="Basic and acidic residues" evidence="1">
    <location>
        <begin position="225"/>
        <end position="242"/>
    </location>
</feature>
<dbReference type="Proteomes" id="UP001487740">
    <property type="component" value="Unassembled WGS sequence"/>
</dbReference>
<protein>
    <recommendedName>
        <fullName evidence="4">Histone acetyltransferase</fullName>
    </recommendedName>
</protein>
<gene>
    <name evidence="2" type="ORF">O3P69_009766</name>
</gene>
<evidence type="ECO:0000313" key="3">
    <source>
        <dbReference type="Proteomes" id="UP001487740"/>
    </source>
</evidence>
<accession>A0AAW0SQC1</accession>
<proteinExistence type="predicted"/>
<dbReference type="PANTHER" id="PTHR33244:SF3">
    <property type="entry name" value="PEPTIDASE A2 DOMAIN-CONTAINING PROTEIN"/>
    <property type="match status" value="1"/>
</dbReference>
<reference evidence="2 3" key="1">
    <citation type="submission" date="2023-03" db="EMBL/GenBank/DDBJ databases">
        <title>High-quality genome of Scylla paramamosain provides insights in environmental adaptation.</title>
        <authorList>
            <person name="Zhang L."/>
        </authorList>
    </citation>
    <scope>NUCLEOTIDE SEQUENCE [LARGE SCALE GENOMIC DNA]</scope>
    <source>
        <strain evidence="2">LZ_2023a</strain>
        <tissue evidence="2">Muscle</tissue>
    </source>
</reference>
<keyword evidence="3" id="KW-1185">Reference proteome</keyword>
<name>A0AAW0SQC1_SCYPA</name>
<dbReference type="EMBL" id="JARAKH010000048">
    <property type="protein sequence ID" value="KAK8376342.1"/>
    <property type="molecule type" value="Genomic_DNA"/>
</dbReference>
<evidence type="ECO:0000256" key="1">
    <source>
        <dbReference type="SAM" id="MobiDB-lite"/>
    </source>
</evidence>
<dbReference type="AlphaFoldDB" id="A0AAW0SQC1"/>